<dbReference type="InParanoid" id="M1BQ67"/>
<name>M1BQ67_SOLTU</name>
<evidence type="ECO:0000313" key="2">
    <source>
        <dbReference type="Proteomes" id="UP000011115"/>
    </source>
</evidence>
<reference evidence="1" key="2">
    <citation type="submission" date="2015-06" db="UniProtKB">
        <authorList>
            <consortium name="EnsemblPlants"/>
        </authorList>
    </citation>
    <scope>IDENTIFICATION</scope>
    <source>
        <strain evidence="1">DM1-3 516 R44</strain>
    </source>
</reference>
<dbReference type="Gramene" id="PGSC0003DMT400050365">
    <property type="protein sequence ID" value="PGSC0003DMT400050365"/>
    <property type="gene ID" value="PGSC0003DMG400019576"/>
</dbReference>
<sequence length="55" mass="6242">MTAQANRDVVTHVNSAASRVREFARMNPPKFDGSKVEEDPQEFMEEVYKILAIMG</sequence>
<dbReference type="PaxDb" id="4113-PGSC0003DMT400050365"/>
<dbReference type="AlphaFoldDB" id="M1BQ67"/>
<proteinExistence type="predicted"/>
<evidence type="ECO:0000313" key="1">
    <source>
        <dbReference type="EnsemblPlants" id="PGSC0003DMT400050365"/>
    </source>
</evidence>
<organism evidence="1 2">
    <name type="scientific">Solanum tuberosum</name>
    <name type="common">Potato</name>
    <dbReference type="NCBI Taxonomy" id="4113"/>
    <lineage>
        <taxon>Eukaryota</taxon>
        <taxon>Viridiplantae</taxon>
        <taxon>Streptophyta</taxon>
        <taxon>Embryophyta</taxon>
        <taxon>Tracheophyta</taxon>
        <taxon>Spermatophyta</taxon>
        <taxon>Magnoliopsida</taxon>
        <taxon>eudicotyledons</taxon>
        <taxon>Gunneridae</taxon>
        <taxon>Pentapetalae</taxon>
        <taxon>asterids</taxon>
        <taxon>lamiids</taxon>
        <taxon>Solanales</taxon>
        <taxon>Solanaceae</taxon>
        <taxon>Solanoideae</taxon>
        <taxon>Solaneae</taxon>
        <taxon>Solanum</taxon>
    </lineage>
</organism>
<reference evidence="2" key="1">
    <citation type="journal article" date="2011" name="Nature">
        <title>Genome sequence and analysis of the tuber crop potato.</title>
        <authorList>
            <consortium name="The Potato Genome Sequencing Consortium"/>
        </authorList>
    </citation>
    <scope>NUCLEOTIDE SEQUENCE [LARGE SCALE GENOMIC DNA]</scope>
    <source>
        <strain evidence="2">cv. DM1-3 516 R44</strain>
    </source>
</reference>
<protein>
    <submittedName>
        <fullName evidence="1">Gag-pol polyprotein</fullName>
    </submittedName>
</protein>
<dbReference type="HOGENOM" id="CLU_3036186_0_0_1"/>
<keyword evidence="2" id="KW-1185">Reference proteome</keyword>
<dbReference type="Proteomes" id="UP000011115">
    <property type="component" value="Unassembled WGS sequence"/>
</dbReference>
<dbReference type="EnsemblPlants" id="PGSC0003DMT400050365">
    <property type="protein sequence ID" value="PGSC0003DMT400050365"/>
    <property type="gene ID" value="PGSC0003DMG400019576"/>
</dbReference>
<accession>M1BQ67</accession>